<organism evidence="3 4">
    <name type="scientific">Altericroceibacterium spongiae</name>
    <dbReference type="NCBI Taxonomy" id="2320269"/>
    <lineage>
        <taxon>Bacteria</taxon>
        <taxon>Pseudomonadati</taxon>
        <taxon>Pseudomonadota</taxon>
        <taxon>Alphaproteobacteria</taxon>
        <taxon>Sphingomonadales</taxon>
        <taxon>Erythrobacteraceae</taxon>
        <taxon>Altericroceibacterium</taxon>
    </lineage>
</organism>
<comment type="caution">
    <text evidence="3">The sequence shown here is derived from an EMBL/GenBank/DDBJ whole genome shotgun (WGS) entry which is preliminary data.</text>
</comment>
<keyword evidence="2" id="KW-1133">Transmembrane helix</keyword>
<keyword evidence="2" id="KW-0812">Transmembrane</keyword>
<dbReference type="InterPro" id="IPR027587">
    <property type="entry name" value="TrbK"/>
</dbReference>
<dbReference type="AlphaFoldDB" id="A0A420ENT6"/>
<accession>A0A420ENT6</accession>
<proteinExistence type="predicted"/>
<dbReference type="NCBIfam" id="TIGR04360">
    <property type="entry name" value="other_trbK"/>
    <property type="match status" value="1"/>
</dbReference>
<evidence type="ECO:0000256" key="2">
    <source>
        <dbReference type="SAM" id="Phobius"/>
    </source>
</evidence>
<protein>
    <submittedName>
        <fullName evidence="3">Conjugal transfer protein TrbK</fullName>
    </submittedName>
</protein>
<evidence type="ECO:0000313" key="4">
    <source>
        <dbReference type="Proteomes" id="UP000284395"/>
    </source>
</evidence>
<feature type="transmembrane region" description="Helical" evidence="2">
    <location>
        <begin position="6"/>
        <end position="24"/>
    </location>
</feature>
<dbReference type="Pfam" id="PF20084">
    <property type="entry name" value="TrbK"/>
    <property type="match status" value="1"/>
</dbReference>
<reference evidence="3 4" key="1">
    <citation type="submission" date="2018-09" db="EMBL/GenBank/DDBJ databases">
        <title>Altererythrobacter spongiae sp. nov., isolated from a marine sponge.</title>
        <authorList>
            <person name="Zhuang L."/>
            <person name="Luo L."/>
        </authorList>
    </citation>
    <scope>NUCLEOTIDE SEQUENCE [LARGE SCALE GENOMIC DNA]</scope>
    <source>
        <strain evidence="3 4">HN-Y73</strain>
    </source>
</reference>
<sequence length="130" mass="14054">MDTKLFARVAAIALTAVAITLGLLQMREPPPPGPATIAEHVPPVDPLRAEMRRCQAIGVEAASDRDCLRAWAENRRRFLGSDMQSSELPDSAEVVETGTPSRASKTSPDDRSRDVDPLGVGHEITARKPD</sequence>
<keyword evidence="2" id="KW-0472">Membrane</keyword>
<feature type="compositionally biased region" description="Basic and acidic residues" evidence="1">
    <location>
        <begin position="107"/>
        <end position="116"/>
    </location>
</feature>
<dbReference type="RefSeq" id="WP_120323578.1">
    <property type="nucleotide sequence ID" value="NZ_RAPF01000002.1"/>
</dbReference>
<name>A0A420ENT6_9SPHN</name>
<keyword evidence="4" id="KW-1185">Reference proteome</keyword>
<dbReference type="OrthoDB" id="9815800at2"/>
<dbReference type="Proteomes" id="UP000284395">
    <property type="component" value="Unassembled WGS sequence"/>
</dbReference>
<feature type="region of interest" description="Disordered" evidence="1">
    <location>
        <begin position="81"/>
        <end position="130"/>
    </location>
</feature>
<evidence type="ECO:0000256" key="1">
    <source>
        <dbReference type="SAM" id="MobiDB-lite"/>
    </source>
</evidence>
<dbReference type="EMBL" id="RAPF01000002">
    <property type="protein sequence ID" value="RKF22379.1"/>
    <property type="molecule type" value="Genomic_DNA"/>
</dbReference>
<gene>
    <name evidence="3" type="ORF">D6851_03850</name>
</gene>
<evidence type="ECO:0000313" key="3">
    <source>
        <dbReference type="EMBL" id="RKF22379.1"/>
    </source>
</evidence>